<name>A0A232LPF0_9EURO</name>
<organism evidence="1 2">
    <name type="scientific">Elaphomyces granulatus</name>
    <dbReference type="NCBI Taxonomy" id="519963"/>
    <lineage>
        <taxon>Eukaryota</taxon>
        <taxon>Fungi</taxon>
        <taxon>Dikarya</taxon>
        <taxon>Ascomycota</taxon>
        <taxon>Pezizomycotina</taxon>
        <taxon>Eurotiomycetes</taxon>
        <taxon>Eurotiomycetidae</taxon>
        <taxon>Eurotiales</taxon>
        <taxon>Elaphomycetaceae</taxon>
        <taxon>Elaphomyces</taxon>
    </lineage>
</organism>
<keyword evidence="2" id="KW-1185">Reference proteome</keyword>
<reference evidence="1 2" key="1">
    <citation type="journal article" date="2015" name="Environ. Microbiol.">
        <title>Metagenome sequence of Elaphomyces granulatus from sporocarp tissue reveals Ascomycota ectomycorrhizal fingerprints of genome expansion and a Proteobacteria-rich microbiome.</title>
        <authorList>
            <person name="Quandt C.A."/>
            <person name="Kohler A."/>
            <person name="Hesse C.N."/>
            <person name="Sharpton T.J."/>
            <person name="Martin F."/>
            <person name="Spatafora J.W."/>
        </authorList>
    </citation>
    <scope>NUCLEOTIDE SEQUENCE [LARGE SCALE GENOMIC DNA]</scope>
    <source>
        <strain evidence="1 2">OSC145934</strain>
    </source>
</reference>
<dbReference type="EMBL" id="NPHW01006229">
    <property type="protein sequence ID" value="OXV06002.1"/>
    <property type="molecule type" value="Genomic_DNA"/>
</dbReference>
<evidence type="ECO:0000313" key="1">
    <source>
        <dbReference type="EMBL" id="OXV06002.1"/>
    </source>
</evidence>
<proteinExistence type="predicted"/>
<comment type="caution">
    <text evidence="1">The sequence shown here is derived from an EMBL/GenBank/DDBJ whole genome shotgun (WGS) entry which is preliminary data.</text>
</comment>
<sequence>MLHVHDASTKGAAVIASILADGGIPSAIWGVNAAVHYGGGLCPMDIELVINDADQERAFAVLISQGALPAVPEDSAESRPAEFTRWRELAPSYRFRDRRRVRLCTPMYELPGTGNPFDPFVILYSTEAVGLCPVPFPEPLEASSESPYVLVSSDPLVSPDSASQDSSGDKIILAPTFPSLVESEVHVLSCIADHLSPVWGQHMAQLSELLRSRSCDKGYDSLQELVNPRLSQFSGWIQSHLRGDNNVEPPPKVGLVPVDIMGSAAII</sequence>
<evidence type="ECO:0000313" key="2">
    <source>
        <dbReference type="Proteomes" id="UP000243515"/>
    </source>
</evidence>
<protein>
    <submittedName>
        <fullName evidence="1">Uncharacterized protein</fullName>
    </submittedName>
</protein>
<dbReference type="AlphaFoldDB" id="A0A232LPF0"/>
<dbReference type="OrthoDB" id="4520106at2759"/>
<gene>
    <name evidence="1" type="ORF">Egran_06230</name>
</gene>
<accession>A0A232LPF0</accession>
<dbReference type="Proteomes" id="UP000243515">
    <property type="component" value="Unassembled WGS sequence"/>
</dbReference>